<dbReference type="PRINTS" id="PR00039">
    <property type="entry name" value="HTHLYSR"/>
</dbReference>
<dbReference type="Proteomes" id="UP000054893">
    <property type="component" value="Unassembled WGS sequence"/>
</dbReference>
<keyword evidence="2" id="KW-0805">Transcription regulation</keyword>
<accession>A0A158HPI8</accession>
<dbReference type="RefSeq" id="WP_060857926.1">
    <property type="nucleotide sequence ID" value="NZ_FCOC02000019.1"/>
</dbReference>
<evidence type="ECO:0000256" key="3">
    <source>
        <dbReference type="ARBA" id="ARBA00023125"/>
    </source>
</evidence>
<name>A0A158HPI8_CABSO</name>
<protein>
    <submittedName>
        <fullName evidence="6">LysR family transcriptional regulator</fullName>
    </submittedName>
</protein>
<evidence type="ECO:0000256" key="4">
    <source>
        <dbReference type="ARBA" id="ARBA00023163"/>
    </source>
</evidence>
<evidence type="ECO:0000313" key="7">
    <source>
        <dbReference type="Proteomes" id="UP000054893"/>
    </source>
</evidence>
<dbReference type="PANTHER" id="PTHR30427:SF1">
    <property type="entry name" value="TRANSCRIPTIONAL ACTIVATOR PROTEIN LYSR"/>
    <property type="match status" value="1"/>
</dbReference>
<proteinExistence type="inferred from homology"/>
<dbReference type="PANTHER" id="PTHR30427">
    <property type="entry name" value="TRANSCRIPTIONAL ACTIVATOR PROTEIN LYSR"/>
    <property type="match status" value="1"/>
</dbReference>
<dbReference type="InterPro" id="IPR000847">
    <property type="entry name" value="LysR_HTH_N"/>
</dbReference>
<dbReference type="AlphaFoldDB" id="A0A158HPI8"/>
<dbReference type="GO" id="GO:0003700">
    <property type="term" value="F:DNA-binding transcription factor activity"/>
    <property type="evidence" value="ECO:0007669"/>
    <property type="project" value="InterPro"/>
</dbReference>
<dbReference type="Pfam" id="PF00126">
    <property type="entry name" value="HTH_1"/>
    <property type="match status" value="1"/>
</dbReference>
<sequence length="306" mass="33122">MNQKQLEAFRLVIKTGSLTTASQQLHVSQPTMSRLLSELEKSIGLKLFDRRQGKISVRSEALAFYESVEKVFLGANYLRRVAEEIRNSVGVRLRVGCLPALGLTFMPEIIVGFYTMHPRTSIELTVATSSSVGESIAVGASDIAVVEGTPNLIGVDLLKSFSIPRVGVMRADDPLAQKQVLDLNSYSAGRIVWMASVANAQSTLVRDLGRCAPDSRGSLFVNLASTACRFVSLGAGIAVIDPITAMSLPLSGLVIKPLEPQMKFQFSILRSEKLVLSKEAKTFLDALVTRCEAIEKGLFASDTVVS</sequence>
<evidence type="ECO:0000256" key="2">
    <source>
        <dbReference type="ARBA" id="ARBA00023015"/>
    </source>
</evidence>
<dbReference type="PROSITE" id="PS50931">
    <property type="entry name" value="HTH_LYSR"/>
    <property type="match status" value="1"/>
</dbReference>
<feature type="domain" description="HTH lysR-type" evidence="5">
    <location>
        <begin position="1"/>
        <end position="58"/>
    </location>
</feature>
<dbReference type="InterPro" id="IPR036388">
    <property type="entry name" value="WH-like_DNA-bd_sf"/>
</dbReference>
<gene>
    <name evidence="6" type="ORF">AWB64_04881</name>
</gene>
<comment type="similarity">
    <text evidence="1">Belongs to the LysR transcriptional regulatory family.</text>
</comment>
<dbReference type="GO" id="GO:0043565">
    <property type="term" value="F:sequence-specific DNA binding"/>
    <property type="evidence" value="ECO:0007669"/>
    <property type="project" value="TreeGrafter"/>
</dbReference>
<organism evidence="6 7">
    <name type="scientific">Caballeronia sordidicola</name>
    <name type="common">Burkholderia sordidicola</name>
    <dbReference type="NCBI Taxonomy" id="196367"/>
    <lineage>
        <taxon>Bacteria</taxon>
        <taxon>Pseudomonadati</taxon>
        <taxon>Pseudomonadota</taxon>
        <taxon>Betaproteobacteria</taxon>
        <taxon>Burkholderiales</taxon>
        <taxon>Burkholderiaceae</taxon>
        <taxon>Caballeronia</taxon>
    </lineage>
</organism>
<dbReference type="SUPFAM" id="SSF53850">
    <property type="entry name" value="Periplasmic binding protein-like II"/>
    <property type="match status" value="1"/>
</dbReference>
<dbReference type="Gene3D" id="1.10.10.10">
    <property type="entry name" value="Winged helix-like DNA-binding domain superfamily/Winged helix DNA-binding domain"/>
    <property type="match status" value="1"/>
</dbReference>
<evidence type="ECO:0000256" key="1">
    <source>
        <dbReference type="ARBA" id="ARBA00009437"/>
    </source>
</evidence>
<dbReference type="EMBL" id="FCOC02000019">
    <property type="protein sequence ID" value="SAL46308.1"/>
    <property type="molecule type" value="Genomic_DNA"/>
</dbReference>
<dbReference type="InterPro" id="IPR036390">
    <property type="entry name" value="WH_DNA-bd_sf"/>
</dbReference>
<keyword evidence="4" id="KW-0804">Transcription</keyword>
<keyword evidence="3" id="KW-0238">DNA-binding</keyword>
<dbReference type="OrthoDB" id="8849678at2"/>
<reference evidence="6 7" key="1">
    <citation type="submission" date="2016-01" db="EMBL/GenBank/DDBJ databases">
        <authorList>
            <person name="Oliw E.H."/>
        </authorList>
    </citation>
    <scope>NUCLEOTIDE SEQUENCE [LARGE SCALE GENOMIC DNA]</scope>
    <source>
        <strain evidence="6">LMG 22029</strain>
    </source>
</reference>
<dbReference type="GO" id="GO:0010628">
    <property type="term" value="P:positive regulation of gene expression"/>
    <property type="evidence" value="ECO:0007669"/>
    <property type="project" value="TreeGrafter"/>
</dbReference>
<dbReference type="Gene3D" id="3.40.190.290">
    <property type="match status" value="1"/>
</dbReference>
<evidence type="ECO:0000259" key="5">
    <source>
        <dbReference type="PROSITE" id="PS50931"/>
    </source>
</evidence>
<evidence type="ECO:0000313" key="6">
    <source>
        <dbReference type="EMBL" id="SAL46308.1"/>
    </source>
</evidence>
<dbReference type="InterPro" id="IPR005119">
    <property type="entry name" value="LysR_subst-bd"/>
</dbReference>
<dbReference type="SUPFAM" id="SSF46785">
    <property type="entry name" value="Winged helix' DNA-binding domain"/>
    <property type="match status" value="1"/>
</dbReference>
<dbReference type="Pfam" id="PF03466">
    <property type="entry name" value="LysR_substrate"/>
    <property type="match status" value="1"/>
</dbReference>